<sequence>MRHSQKHPYTFTKMTCSFAEEILFWRYPPPYDLYNLEPTKDCLDELLSGDYYACMDMEGDLAGYCCTGEEARVPGGYDAGVYDNSAYIDIGIGMKPCQTGKGRGRLFLSAVLTFLGERHRTGCFRLVVIKQNERAIRLYERAGFVKNQSFLSPVSDRPHSFVCMKKEGPRAL</sequence>
<dbReference type="OrthoDB" id="423921at2"/>
<gene>
    <name evidence="2" type="ORF">CR205_12745</name>
</gene>
<dbReference type="AlphaFoldDB" id="A0A2W0H414"/>
<organism evidence="2 3">
    <name type="scientific">Alteribacter lacisalsi</name>
    <dbReference type="NCBI Taxonomy" id="2045244"/>
    <lineage>
        <taxon>Bacteria</taxon>
        <taxon>Bacillati</taxon>
        <taxon>Bacillota</taxon>
        <taxon>Bacilli</taxon>
        <taxon>Bacillales</taxon>
        <taxon>Bacillaceae</taxon>
        <taxon>Alteribacter</taxon>
    </lineage>
</organism>
<name>A0A2W0H414_9BACI</name>
<feature type="domain" description="N-acetyltransferase" evidence="1">
    <location>
        <begin position="22"/>
        <end position="169"/>
    </location>
</feature>
<evidence type="ECO:0000259" key="1">
    <source>
        <dbReference type="PROSITE" id="PS51186"/>
    </source>
</evidence>
<comment type="caution">
    <text evidence="2">The sequence shown here is derived from an EMBL/GenBank/DDBJ whole genome shotgun (WGS) entry which is preliminary data.</text>
</comment>
<dbReference type="InterPro" id="IPR000182">
    <property type="entry name" value="GNAT_dom"/>
</dbReference>
<evidence type="ECO:0000313" key="2">
    <source>
        <dbReference type="EMBL" id="PYZ96574.1"/>
    </source>
</evidence>
<dbReference type="Pfam" id="PF00583">
    <property type="entry name" value="Acetyltransf_1"/>
    <property type="match status" value="1"/>
</dbReference>
<keyword evidence="2" id="KW-0808">Transferase</keyword>
<accession>A0A2W0H414</accession>
<dbReference type="SUPFAM" id="SSF55729">
    <property type="entry name" value="Acyl-CoA N-acyltransferases (Nat)"/>
    <property type="match status" value="1"/>
</dbReference>
<dbReference type="PROSITE" id="PS51186">
    <property type="entry name" value="GNAT"/>
    <property type="match status" value="1"/>
</dbReference>
<dbReference type="Proteomes" id="UP000248066">
    <property type="component" value="Unassembled WGS sequence"/>
</dbReference>
<dbReference type="GO" id="GO:0016747">
    <property type="term" value="F:acyltransferase activity, transferring groups other than amino-acyl groups"/>
    <property type="evidence" value="ECO:0007669"/>
    <property type="project" value="InterPro"/>
</dbReference>
<protein>
    <submittedName>
        <fullName evidence="2">GNAT family N-acetyltransferase</fullName>
    </submittedName>
</protein>
<dbReference type="Gene3D" id="3.40.630.30">
    <property type="match status" value="1"/>
</dbReference>
<dbReference type="RefSeq" id="WP_110520397.1">
    <property type="nucleotide sequence ID" value="NZ_PDOF01000002.1"/>
</dbReference>
<proteinExistence type="predicted"/>
<evidence type="ECO:0000313" key="3">
    <source>
        <dbReference type="Proteomes" id="UP000248066"/>
    </source>
</evidence>
<dbReference type="EMBL" id="PDOF01000002">
    <property type="protein sequence ID" value="PYZ96574.1"/>
    <property type="molecule type" value="Genomic_DNA"/>
</dbReference>
<dbReference type="InterPro" id="IPR016181">
    <property type="entry name" value="Acyl_CoA_acyltransferase"/>
</dbReference>
<reference evidence="2 3" key="1">
    <citation type="submission" date="2017-10" db="EMBL/GenBank/DDBJ databases">
        <title>Bacillus sp. nov., a halophilic bacterium isolated from a Yangshapao Lake.</title>
        <authorList>
            <person name="Wang H."/>
        </authorList>
    </citation>
    <scope>NUCLEOTIDE SEQUENCE [LARGE SCALE GENOMIC DNA]</scope>
    <source>
        <strain evidence="2 3">YSP-3</strain>
    </source>
</reference>
<keyword evidence="3" id="KW-1185">Reference proteome</keyword>